<organism evidence="1 2">
    <name type="scientific">Vararia minispora EC-137</name>
    <dbReference type="NCBI Taxonomy" id="1314806"/>
    <lineage>
        <taxon>Eukaryota</taxon>
        <taxon>Fungi</taxon>
        <taxon>Dikarya</taxon>
        <taxon>Basidiomycota</taxon>
        <taxon>Agaricomycotina</taxon>
        <taxon>Agaricomycetes</taxon>
        <taxon>Russulales</taxon>
        <taxon>Lachnocladiaceae</taxon>
        <taxon>Vararia</taxon>
    </lineage>
</organism>
<comment type="caution">
    <text evidence="1">The sequence shown here is derived from an EMBL/GenBank/DDBJ whole genome shotgun (WGS) entry which is preliminary data.</text>
</comment>
<proteinExistence type="predicted"/>
<feature type="non-terminal residue" evidence="1">
    <location>
        <position position="1"/>
    </location>
</feature>
<keyword evidence="2" id="KW-1185">Reference proteome</keyword>
<dbReference type="EMBL" id="MU274211">
    <property type="protein sequence ID" value="KAI0026762.1"/>
    <property type="molecule type" value="Genomic_DNA"/>
</dbReference>
<sequence>VWWVCERETSWKSLVAPQCPLGKDVAIAQVVTEVIADAILIFAPLFLLSCVMNKALRIRLVAVFLTTAVSTVFSLYHAWAVFTVGGTIEARAASFQVSL</sequence>
<reference evidence="1" key="1">
    <citation type="submission" date="2021-02" db="EMBL/GenBank/DDBJ databases">
        <authorList>
            <consortium name="DOE Joint Genome Institute"/>
            <person name="Ahrendt S."/>
            <person name="Looney B.P."/>
            <person name="Miyauchi S."/>
            <person name="Morin E."/>
            <person name="Drula E."/>
            <person name="Courty P.E."/>
            <person name="Chicoki N."/>
            <person name="Fauchery L."/>
            <person name="Kohler A."/>
            <person name="Kuo A."/>
            <person name="Labutti K."/>
            <person name="Pangilinan J."/>
            <person name="Lipzen A."/>
            <person name="Riley R."/>
            <person name="Andreopoulos W."/>
            <person name="He G."/>
            <person name="Johnson J."/>
            <person name="Barry K.W."/>
            <person name="Grigoriev I.V."/>
            <person name="Nagy L."/>
            <person name="Hibbett D."/>
            <person name="Henrissat B."/>
            <person name="Matheny P.B."/>
            <person name="Labbe J."/>
            <person name="Martin F."/>
        </authorList>
    </citation>
    <scope>NUCLEOTIDE SEQUENCE</scope>
    <source>
        <strain evidence="1">EC-137</strain>
    </source>
</reference>
<evidence type="ECO:0000313" key="2">
    <source>
        <dbReference type="Proteomes" id="UP000814128"/>
    </source>
</evidence>
<gene>
    <name evidence="1" type="ORF">K488DRAFT_26266</name>
</gene>
<protein>
    <submittedName>
        <fullName evidence="1">Uncharacterized protein</fullName>
    </submittedName>
</protein>
<feature type="non-terminal residue" evidence="1">
    <location>
        <position position="99"/>
    </location>
</feature>
<evidence type="ECO:0000313" key="1">
    <source>
        <dbReference type="EMBL" id="KAI0026762.1"/>
    </source>
</evidence>
<reference evidence="1" key="2">
    <citation type="journal article" date="2022" name="New Phytol.">
        <title>Evolutionary transition to the ectomycorrhizal habit in the genomes of a hyperdiverse lineage of mushroom-forming fungi.</title>
        <authorList>
            <person name="Looney B."/>
            <person name="Miyauchi S."/>
            <person name="Morin E."/>
            <person name="Drula E."/>
            <person name="Courty P.E."/>
            <person name="Kohler A."/>
            <person name="Kuo A."/>
            <person name="LaButti K."/>
            <person name="Pangilinan J."/>
            <person name="Lipzen A."/>
            <person name="Riley R."/>
            <person name="Andreopoulos W."/>
            <person name="He G."/>
            <person name="Johnson J."/>
            <person name="Nolan M."/>
            <person name="Tritt A."/>
            <person name="Barry K.W."/>
            <person name="Grigoriev I.V."/>
            <person name="Nagy L.G."/>
            <person name="Hibbett D."/>
            <person name="Henrissat B."/>
            <person name="Matheny P.B."/>
            <person name="Labbe J."/>
            <person name="Martin F.M."/>
        </authorList>
    </citation>
    <scope>NUCLEOTIDE SEQUENCE</scope>
    <source>
        <strain evidence="1">EC-137</strain>
    </source>
</reference>
<dbReference type="Proteomes" id="UP000814128">
    <property type="component" value="Unassembled WGS sequence"/>
</dbReference>
<name>A0ACB8Q561_9AGAM</name>
<accession>A0ACB8Q561</accession>